<name>B0DN42_LACBS</name>
<feature type="compositionally biased region" description="Low complexity" evidence="1">
    <location>
        <begin position="522"/>
        <end position="532"/>
    </location>
</feature>
<accession>B0DN42</accession>
<proteinExistence type="predicted"/>
<dbReference type="KEGG" id="lbc:LACBIDRAFT_306320"/>
<dbReference type="GeneID" id="6080878"/>
<feature type="compositionally biased region" description="Polar residues" evidence="1">
    <location>
        <begin position="379"/>
        <end position="390"/>
    </location>
</feature>
<evidence type="ECO:0000313" key="3">
    <source>
        <dbReference type="Proteomes" id="UP000001194"/>
    </source>
</evidence>
<feature type="compositionally biased region" description="Polar residues" evidence="1">
    <location>
        <begin position="564"/>
        <end position="580"/>
    </location>
</feature>
<feature type="compositionally biased region" description="Polar residues" evidence="1">
    <location>
        <begin position="340"/>
        <end position="350"/>
    </location>
</feature>
<evidence type="ECO:0000256" key="1">
    <source>
        <dbReference type="SAM" id="MobiDB-lite"/>
    </source>
</evidence>
<dbReference type="RefSeq" id="XP_001885246.1">
    <property type="nucleotide sequence ID" value="XM_001885211.1"/>
</dbReference>
<reference evidence="2 3" key="1">
    <citation type="journal article" date="2008" name="Nature">
        <title>The genome of Laccaria bicolor provides insights into mycorrhizal symbiosis.</title>
        <authorList>
            <person name="Martin F."/>
            <person name="Aerts A."/>
            <person name="Ahren D."/>
            <person name="Brun A."/>
            <person name="Danchin E.G.J."/>
            <person name="Duchaussoy F."/>
            <person name="Gibon J."/>
            <person name="Kohler A."/>
            <person name="Lindquist E."/>
            <person name="Pereda V."/>
            <person name="Salamov A."/>
            <person name="Shapiro H.J."/>
            <person name="Wuyts J."/>
            <person name="Blaudez D."/>
            <person name="Buee M."/>
            <person name="Brokstein P."/>
            <person name="Canbaeck B."/>
            <person name="Cohen D."/>
            <person name="Courty P.E."/>
            <person name="Coutinho P.M."/>
            <person name="Delaruelle C."/>
            <person name="Detter J.C."/>
            <person name="Deveau A."/>
            <person name="DiFazio S."/>
            <person name="Duplessis S."/>
            <person name="Fraissinet-Tachet L."/>
            <person name="Lucic E."/>
            <person name="Frey-Klett P."/>
            <person name="Fourrey C."/>
            <person name="Feussner I."/>
            <person name="Gay G."/>
            <person name="Grimwood J."/>
            <person name="Hoegger P.J."/>
            <person name="Jain P."/>
            <person name="Kilaru S."/>
            <person name="Labbe J."/>
            <person name="Lin Y.C."/>
            <person name="Legue V."/>
            <person name="Le Tacon F."/>
            <person name="Marmeisse R."/>
            <person name="Melayah D."/>
            <person name="Montanini B."/>
            <person name="Muratet M."/>
            <person name="Nehls U."/>
            <person name="Niculita-Hirzel H."/>
            <person name="Oudot-Le Secq M.P."/>
            <person name="Peter M."/>
            <person name="Quesneville H."/>
            <person name="Rajashekar B."/>
            <person name="Reich M."/>
            <person name="Rouhier N."/>
            <person name="Schmutz J."/>
            <person name="Yin T."/>
            <person name="Chalot M."/>
            <person name="Henrissat B."/>
            <person name="Kuees U."/>
            <person name="Lucas S."/>
            <person name="Van de Peer Y."/>
            <person name="Podila G.K."/>
            <person name="Polle A."/>
            <person name="Pukkila P.J."/>
            <person name="Richardson P.M."/>
            <person name="Rouze P."/>
            <person name="Sanders I.R."/>
            <person name="Stajich J.E."/>
            <person name="Tunlid A."/>
            <person name="Tuskan G."/>
            <person name="Grigoriev I.V."/>
        </authorList>
    </citation>
    <scope>NUCLEOTIDE SEQUENCE [LARGE SCALE GENOMIC DNA]</scope>
    <source>
        <strain evidence="3">S238N-H82 / ATCC MYA-4686</strain>
    </source>
</reference>
<organism evidence="3">
    <name type="scientific">Laccaria bicolor (strain S238N-H82 / ATCC MYA-4686)</name>
    <name type="common">Bicoloured deceiver</name>
    <name type="synonym">Laccaria laccata var. bicolor</name>
    <dbReference type="NCBI Taxonomy" id="486041"/>
    <lineage>
        <taxon>Eukaryota</taxon>
        <taxon>Fungi</taxon>
        <taxon>Dikarya</taxon>
        <taxon>Basidiomycota</taxon>
        <taxon>Agaricomycotina</taxon>
        <taxon>Agaricomycetes</taxon>
        <taxon>Agaricomycetidae</taxon>
        <taxon>Agaricales</taxon>
        <taxon>Agaricineae</taxon>
        <taxon>Hydnangiaceae</taxon>
        <taxon>Laccaria</taxon>
    </lineage>
</organism>
<dbReference type="HOGENOM" id="CLU_470150_0_0_1"/>
<gene>
    <name evidence="2" type="ORF">LACBIDRAFT_306320</name>
</gene>
<feature type="region of interest" description="Disordered" evidence="1">
    <location>
        <begin position="328"/>
        <end position="392"/>
    </location>
</feature>
<feature type="region of interest" description="Disordered" evidence="1">
    <location>
        <begin position="282"/>
        <end position="307"/>
    </location>
</feature>
<dbReference type="OrthoDB" id="10401813at2759"/>
<keyword evidence="3" id="KW-1185">Reference proteome</keyword>
<sequence>MMLDVISTLFPAPSLEEVIASVNKDTTTHNDVRDIDDVLSSHPALAFCERVDFVKYPWLIEKVDATKPLAPHDDNKPAVPFEAPAKAQNGLGSTSVVVSKPALHLLGQVTVEPLQVLFNPEVERRRQVELLPLPVRLSPAPVGSRQASRSPKVTSKAASQSPHSPAVALPRVHHVSKATPPLPVIALPDVPRVPISTSQPERSPSHELLWCDPVVAGVNDAMTLTPPQQVRVATPVQNCQPFPSGSSWKVQNGQNPIHSVRGFKQHVSGSKQNVAVSKQHVSAPKQHTAMSKRHVSPPKQIASSEQSAASLERIAAVQKQNAAVMEQNAAISRRKAASGPKQSAATSRQNVPAPKHVPSRQSKAIHPSPLRDNYVAPETGSSPTIRTPPTSFIAPQHSQMQGTWAAAPAQIQQMPGFLRYTGVPVGFPVPAVQTEVRPQIALPRRASPPGFSYSNAPTSYVAAPVVAAQTQGFQGYITPVTASYNVGPVISLPVIRQDVQVTADPCRRASWVQMLSEQNAAVSSQATSVPSSSKRRAPPDDRLPPSKKARVAKSMRTGVHATYRSPQVNTGTQSCPIYVR</sequence>
<dbReference type="Proteomes" id="UP000001194">
    <property type="component" value="Unassembled WGS sequence"/>
</dbReference>
<dbReference type="InParanoid" id="B0DN42"/>
<feature type="region of interest" description="Disordered" evidence="1">
    <location>
        <begin position="139"/>
        <end position="166"/>
    </location>
</feature>
<feature type="region of interest" description="Disordered" evidence="1">
    <location>
        <begin position="522"/>
        <end position="580"/>
    </location>
</feature>
<evidence type="ECO:0000313" key="2">
    <source>
        <dbReference type="EMBL" id="EDR03991.1"/>
    </source>
</evidence>
<protein>
    <submittedName>
        <fullName evidence="2">Uncharacterized protein</fullName>
    </submittedName>
</protein>
<dbReference type="EMBL" id="DS547120">
    <property type="protein sequence ID" value="EDR03991.1"/>
    <property type="molecule type" value="Genomic_DNA"/>
</dbReference>
<dbReference type="AlphaFoldDB" id="B0DN42"/>
<feature type="compositionally biased region" description="Polar residues" evidence="1">
    <location>
        <begin position="145"/>
        <end position="163"/>
    </location>
</feature>